<evidence type="ECO:0000259" key="4">
    <source>
        <dbReference type="Pfam" id="PF12638"/>
    </source>
</evidence>
<accession>A0AAW2SJ65</accession>
<dbReference type="PANTHER" id="PTHR31750:SF18">
    <property type="entry name" value="MAGNESIUM DECHELATASE SGRL, CHLOROPLASTIC"/>
    <property type="match status" value="1"/>
</dbReference>
<dbReference type="InterPro" id="IPR024438">
    <property type="entry name" value="Staygreen"/>
</dbReference>
<name>A0AAW2SJ65_SESRA</name>
<feature type="compositionally biased region" description="Acidic residues" evidence="2">
    <location>
        <begin position="373"/>
        <end position="404"/>
    </location>
</feature>
<feature type="transmembrane region" description="Helical" evidence="3">
    <location>
        <begin position="241"/>
        <end position="267"/>
    </location>
</feature>
<sequence length="612" mass="69143">MQSMATHTTAFSPSFIHNCKAKPSPPAVLFPHTLTDPRPSYNSLVFQAVRLLGPPARFEASKLKVQFMGEEVGTPARIVPRTYTLSHCDFTANLTLTISNIIQRDQLKGWYNKDDVVAEWTEVNGVLCLNVHCYVSGPNSLSDLAAEFRYHIFSKELPLVLEAVLYGDSDLFSKRQELMDAIVRVFFHSSSKKYNRVECWGPLKDAVLGKVDKNGYFSQEGQFCHHPFLGHDVFVDICEQIITFCFLIVGVCLPCPVCTAVLLGTFLSFGQPNTPQIDTEEREIQESVSITTGVSRIDEQNESYSVERDREKRRDEVKQPSLSASVLGEERSGEVKLVNAENIESYEGRSEADSFNSEMVHVDFVDTPPHSQDEDDEDKDEDEDEDDDEDEDEDDALDSGSDEPDIVLLFDEVHPLLEDEVPNDVQVSRDVSDEDSDKSLEYITSSHGSLDETENHEALKKKLIVNHDLDDDEDEGGDKEEDAKAAFTWTEQDQKNLMDLGSSEIERNRRLENVILKRRARKHMSMISEMNLIDLETLILQSMCSHFHHKTNPFLVPHDSYGIPGLPPVPGSAPSILLQRRLGMNSEPNYDTAMQNTILSFLQPQRARRLHS</sequence>
<evidence type="ECO:0000256" key="2">
    <source>
        <dbReference type="SAM" id="MobiDB-lite"/>
    </source>
</evidence>
<evidence type="ECO:0000256" key="3">
    <source>
        <dbReference type="SAM" id="Phobius"/>
    </source>
</evidence>
<dbReference type="AlphaFoldDB" id="A0AAW2SJ65"/>
<feature type="domain" description="Staygreen protein" evidence="4">
    <location>
        <begin position="57"/>
        <end position="206"/>
    </location>
</feature>
<keyword evidence="3" id="KW-1133">Transmembrane helix</keyword>
<protein>
    <submittedName>
        <fullName evidence="5">Magnesium dechelatase SGRL, chloroplastic</fullName>
    </submittedName>
</protein>
<dbReference type="EMBL" id="JACGWJ010000010">
    <property type="protein sequence ID" value="KAL0391773.1"/>
    <property type="molecule type" value="Genomic_DNA"/>
</dbReference>
<feature type="region of interest" description="Disordered" evidence="2">
    <location>
        <begin position="419"/>
        <end position="438"/>
    </location>
</feature>
<feature type="region of interest" description="Disordered" evidence="2">
    <location>
        <begin position="295"/>
        <end position="330"/>
    </location>
</feature>
<feature type="region of interest" description="Disordered" evidence="2">
    <location>
        <begin position="365"/>
        <end position="404"/>
    </location>
</feature>
<dbReference type="PANTHER" id="PTHR31750">
    <property type="entry name" value="PROTEIN STAY-GREEN 1, CHLOROPLASTIC-RELATED"/>
    <property type="match status" value="1"/>
</dbReference>
<comment type="caution">
    <text evidence="5">The sequence shown here is derived from an EMBL/GenBank/DDBJ whole genome shotgun (WGS) entry which is preliminary data.</text>
</comment>
<keyword evidence="3" id="KW-0472">Membrane</keyword>
<reference evidence="5" key="1">
    <citation type="submission" date="2020-06" db="EMBL/GenBank/DDBJ databases">
        <authorList>
            <person name="Li T."/>
            <person name="Hu X."/>
            <person name="Zhang T."/>
            <person name="Song X."/>
            <person name="Zhang H."/>
            <person name="Dai N."/>
            <person name="Sheng W."/>
            <person name="Hou X."/>
            <person name="Wei L."/>
        </authorList>
    </citation>
    <scope>NUCLEOTIDE SEQUENCE</scope>
    <source>
        <strain evidence="5">G02</strain>
        <tissue evidence="5">Leaf</tissue>
    </source>
</reference>
<comment type="similarity">
    <text evidence="1">Belongs to the staygreen family.</text>
</comment>
<evidence type="ECO:0000313" key="5">
    <source>
        <dbReference type="EMBL" id="KAL0391773.1"/>
    </source>
</evidence>
<feature type="compositionally biased region" description="Basic and acidic residues" evidence="2">
    <location>
        <begin position="305"/>
        <end position="318"/>
    </location>
</feature>
<proteinExistence type="inferred from homology"/>
<organism evidence="5">
    <name type="scientific">Sesamum radiatum</name>
    <name type="common">Black benniseed</name>
    <dbReference type="NCBI Taxonomy" id="300843"/>
    <lineage>
        <taxon>Eukaryota</taxon>
        <taxon>Viridiplantae</taxon>
        <taxon>Streptophyta</taxon>
        <taxon>Embryophyta</taxon>
        <taxon>Tracheophyta</taxon>
        <taxon>Spermatophyta</taxon>
        <taxon>Magnoliopsida</taxon>
        <taxon>eudicotyledons</taxon>
        <taxon>Gunneridae</taxon>
        <taxon>Pentapetalae</taxon>
        <taxon>asterids</taxon>
        <taxon>lamiids</taxon>
        <taxon>Lamiales</taxon>
        <taxon>Pedaliaceae</taxon>
        <taxon>Sesamum</taxon>
    </lineage>
</organism>
<reference evidence="5" key="2">
    <citation type="journal article" date="2024" name="Plant">
        <title>Genomic evolution and insights into agronomic trait innovations of Sesamum species.</title>
        <authorList>
            <person name="Miao H."/>
            <person name="Wang L."/>
            <person name="Qu L."/>
            <person name="Liu H."/>
            <person name="Sun Y."/>
            <person name="Le M."/>
            <person name="Wang Q."/>
            <person name="Wei S."/>
            <person name="Zheng Y."/>
            <person name="Lin W."/>
            <person name="Duan Y."/>
            <person name="Cao H."/>
            <person name="Xiong S."/>
            <person name="Wang X."/>
            <person name="Wei L."/>
            <person name="Li C."/>
            <person name="Ma Q."/>
            <person name="Ju M."/>
            <person name="Zhao R."/>
            <person name="Li G."/>
            <person name="Mu C."/>
            <person name="Tian Q."/>
            <person name="Mei H."/>
            <person name="Zhang T."/>
            <person name="Gao T."/>
            <person name="Zhang H."/>
        </authorList>
    </citation>
    <scope>NUCLEOTIDE SEQUENCE</scope>
    <source>
        <strain evidence="5">G02</strain>
    </source>
</reference>
<keyword evidence="3" id="KW-0812">Transmembrane</keyword>
<evidence type="ECO:0000256" key="1">
    <source>
        <dbReference type="ARBA" id="ARBA00009234"/>
    </source>
</evidence>
<dbReference type="Pfam" id="PF12638">
    <property type="entry name" value="Staygreen"/>
    <property type="match status" value="1"/>
</dbReference>
<gene>
    <name evidence="5" type="ORF">Sradi_2400100</name>
</gene>